<evidence type="ECO:0000259" key="4">
    <source>
        <dbReference type="PROSITE" id="PS50893"/>
    </source>
</evidence>
<accession>A0ABW3RUL2</accession>
<evidence type="ECO:0000313" key="5">
    <source>
        <dbReference type="EMBL" id="MFD1175845.1"/>
    </source>
</evidence>
<keyword evidence="1" id="KW-0547">Nucleotide-binding</keyword>
<proteinExistence type="predicted"/>
<dbReference type="InterPro" id="IPR003593">
    <property type="entry name" value="AAA+_ATPase"/>
</dbReference>
<evidence type="ECO:0000256" key="3">
    <source>
        <dbReference type="SAM" id="MobiDB-lite"/>
    </source>
</evidence>
<gene>
    <name evidence="5" type="ORF">ACFQ3W_05940</name>
</gene>
<keyword evidence="2" id="KW-0067">ATP-binding</keyword>
<evidence type="ECO:0000256" key="1">
    <source>
        <dbReference type="ARBA" id="ARBA00022741"/>
    </source>
</evidence>
<dbReference type="InterPro" id="IPR051309">
    <property type="entry name" value="ABCF_ATPase"/>
</dbReference>
<dbReference type="SUPFAM" id="SSF52540">
    <property type="entry name" value="P-loop containing nucleoside triphosphate hydrolases"/>
    <property type="match status" value="2"/>
</dbReference>
<dbReference type="PROSITE" id="PS00211">
    <property type="entry name" value="ABC_TRANSPORTER_1"/>
    <property type="match status" value="1"/>
</dbReference>
<feature type="region of interest" description="Disordered" evidence="3">
    <location>
        <begin position="234"/>
        <end position="256"/>
    </location>
</feature>
<organism evidence="5 6">
    <name type="scientific">Paenibacillus puldeungensis</name>
    <dbReference type="NCBI Taxonomy" id="696536"/>
    <lineage>
        <taxon>Bacteria</taxon>
        <taxon>Bacillati</taxon>
        <taxon>Bacillota</taxon>
        <taxon>Bacilli</taxon>
        <taxon>Bacillales</taxon>
        <taxon>Paenibacillaceae</taxon>
        <taxon>Paenibacillus</taxon>
    </lineage>
</organism>
<dbReference type="InterPro" id="IPR017871">
    <property type="entry name" value="ABC_transporter-like_CS"/>
</dbReference>
<dbReference type="PANTHER" id="PTHR42855">
    <property type="entry name" value="ABC TRANSPORTER ATP-BINDING SUBUNIT"/>
    <property type="match status" value="1"/>
</dbReference>
<dbReference type="PROSITE" id="PS50893">
    <property type="entry name" value="ABC_TRANSPORTER_2"/>
    <property type="match status" value="2"/>
</dbReference>
<dbReference type="Gene3D" id="3.40.50.300">
    <property type="entry name" value="P-loop containing nucleotide triphosphate hydrolases"/>
    <property type="match status" value="2"/>
</dbReference>
<feature type="domain" description="ABC transporter" evidence="4">
    <location>
        <begin position="310"/>
        <end position="492"/>
    </location>
</feature>
<dbReference type="NCBIfam" id="NF000167">
    <property type="entry name" value="ABCF_Lsa_all"/>
    <property type="match status" value="1"/>
</dbReference>
<evidence type="ECO:0000256" key="2">
    <source>
        <dbReference type="ARBA" id="ARBA00022840"/>
    </source>
</evidence>
<feature type="compositionally biased region" description="Basic and acidic residues" evidence="3">
    <location>
        <begin position="234"/>
        <end position="244"/>
    </location>
</feature>
<dbReference type="EMBL" id="JBHTLM010000003">
    <property type="protein sequence ID" value="MFD1175845.1"/>
    <property type="molecule type" value="Genomic_DNA"/>
</dbReference>
<dbReference type="RefSeq" id="WP_379317614.1">
    <property type="nucleotide sequence ID" value="NZ_JBHTLM010000003.1"/>
</dbReference>
<dbReference type="SMART" id="SM00382">
    <property type="entry name" value="AAA"/>
    <property type="match status" value="2"/>
</dbReference>
<keyword evidence="6" id="KW-1185">Reference proteome</keyword>
<dbReference type="Proteomes" id="UP001597262">
    <property type="component" value="Unassembled WGS sequence"/>
</dbReference>
<feature type="domain" description="ABC transporter" evidence="4">
    <location>
        <begin position="4"/>
        <end position="213"/>
    </location>
</feature>
<dbReference type="CDD" id="cd03221">
    <property type="entry name" value="ABCF_EF-3"/>
    <property type="match status" value="2"/>
</dbReference>
<dbReference type="Pfam" id="PF00005">
    <property type="entry name" value="ABC_tran"/>
    <property type="match status" value="2"/>
</dbReference>
<name>A0ABW3RUL2_9BACL</name>
<dbReference type="InterPro" id="IPR027417">
    <property type="entry name" value="P-loop_NTPase"/>
</dbReference>
<evidence type="ECO:0000313" key="6">
    <source>
        <dbReference type="Proteomes" id="UP001597262"/>
    </source>
</evidence>
<dbReference type="NCBIfam" id="NF000355">
    <property type="entry name" value="ribo_prot_ABC_F"/>
    <property type="match status" value="1"/>
</dbReference>
<sequence>MSLIHVSNLTFAYDGSYDNIFENVSFQIDTNWKLGFTGRNGRGKTTFLNLLLGKYEYSGFISADVCFEYFPFQVQDKEKQTLDIVEDIAPDYLLWELMRELSLLKVSDEVLYRPFNSLSNGEQTKVMLAALFLKENNFLLIDEPTNHLDMEARTIVSNYLNGKSGFILVSHDRAFLDNCVDHILSINKTNIEIQKGNFSAWWENKQRQDHFEVEENEKLRKDIKRLSEAAKRTSEWSHEVEKTKNGTRNSGSKVDKGYIGHKAEKMMKRSKSMEQRQQSAIEEKSRLLKNVESSDSLKISQLDYHKTQLCELEKISIYYGEKQVCREVSFIIEKGDRIALAGQNGSGKSSIIKLINGEDISYTGTFRKGSQLKISYVSQDTSHLQGDLSDYAQTHGIDESLFKAILRKLDFSREQFGKNIADFSGGQKKKVLVAKSLCERAHLLIWDEPLNFIDVISRMQIEELLLDYEPTILFVEHDQEFCRKIATKLVKL</sequence>
<comment type="caution">
    <text evidence="5">The sequence shown here is derived from an EMBL/GenBank/DDBJ whole genome shotgun (WGS) entry which is preliminary data.</text>
</comment>
<protein>
    <submittedName>
        <fullName evidence="5">Lsa family ABC-F type ribosomal protection protein</fullName>
    </submittedName>
</protein>
<dbReference type="InterPro" id="IPR003439">
    <property type="entry name" value="ABC_transporter-like_ATP-bd"/>
</dbReference>
<reference evidence="6" key="1">
    <citation type="journal article" date="2019" name="Int. J. Syst. Evol. Microbiol.">
        <title>The Global Catalogue of Microorganisms (GCM) 10K type strain sequencing project: providing services to taxonomists for standard genome sequencing and annotation.</title>
        <authorList>
            <consortium name="The Broad Institute Genomics Platform"/>
            <consortium name="The Broad Institute Genome Sequencing Center for Infectious Disease"/>
            <person name="Wu L."/>
            <person name="Ma J."/>
        </authorList>
    </citation>
    <scope>NUCLEOTIDE SEQUENCE [LARGE SCALE GENOMIC DNA]</scope>
    <source>
        <strain evidence="6">CCUG 59189</strain>
    </source>
</reference>
<dbReference type="PANTHER" id="PTHR42855:SF2">
    <property type="entry name" value="DRUG RESISTANCE ABC TRANSPORTER,ATP-BINDING PROTEIN"/>
    <property type="match status" value="1"/>
</dbReference>